<organism evidence="1 2">
    <name type="scientific">Pristionchus mayeri</name>
    <dbReference type="NCBI Taxonomy" id="1317129"/>
    <lineage>
        <taxon>Eukaryota</taxon>
        <taxon>Metazoa</taxon>
        <taxon>Ecdysozoa</taxon>
        <taxon>Nematoda</taxon>
        <taxon>Chromadorea</taxon>
        <taxon>Rhabditida</taxon>
        <taxon>Rhabditina</taxon>
        <taxon>Diplogasteromorpha</taxon>
        <taxon>Diplogasteroidea</taxon>
        <taxon>Neodiplogasteridae</taxon>
        <taxon>Pristionchus</taxon>
    </lineage>
</organism>
<keyword evidence="2" id="KW-1185">Reference proteome</keyword>
<reference evidence="2" key="1">
    <citation type="submission" date="2022-10" db="EMBL/GenBank/DDBJ databases">
        <title>Genome assembly of Pristionchus species.</title>
        <authorList>
            <person name="Yoshida K."/>
            <person name="Sommer R.J."/>
        </authorList>
    </citation>
    <scope>NUCLEOTIDE SEQUENCE [LARGE SCALE GENOMIC DNA]</scope>
    <source>
        <strain evidence="2">RS5460</strain>
    </source>
</reference>
<protein>
    <submittedName>
        <fullName evidence="1">Uncharacterized protein</fullName>
    </submittedName>
</protein>
<evidence type="ECO:0000313" key="2">
    <source>
        <dbReference type="Proteomes" id="UP001328107"/>
    </source>
</evidence>
<sequence length="135" mass="15571">KVEINGAQNPVDLCALENNLCDVFKNSSICLLRIKTRMDSEMERKLNILLKNIEFKELEITFCNDYSGRFLLDLVRDREGMKSAAVRWEVLDKEVENAEKVLLDLPPMDSYAIRSRVRDRQGSKNNTAILHNILS</sequence>
<dbReference type="AlphaFoldDB" id="A0AAN4Z8D9"/>
<feature type="non-terminal residue" evidence="1">
    <location>
        <position position="135"/>
    </location>
</feature>
<gene>
    <name evidence="1" type="ORF">PMAYCL1PPCAC_05219</name>
</gene>
<evidence type="ECO:0000313" key="1">
    <source>
        <dbReference type="EMBL" id="GMR35024.1"/>
    </source>
</evidence>
<name>A0AAN4Z8D9_9BILA</name>
<accession>A0AAN4Z8D9</accession>
<proteinExistence type="predicted"/>
<feature type="non-terminal residue" evidence="1">
    <location>
        <position position="1"/>
    </location>
</feature>
<comment type="caution">
    <text evidence="1">The sequence shown here is derived from an EMBL/GenBank/DDBJ whole genome shotgun (WGS) entry which is preliminary data.</text>
</comment>
<dbReference type="Proteomes" id="UP001328107">
    <property type="component" value="Unassembled WGS sequence"/>
</dbReference>
<dbReference type="EMBL" id="BTRK01000002">
    <property type="protein sequence ID" value="GMR35024.1"/>
    <property type="molecule type" value="Genomic_DNA"/>
</dbReference>